<dbReference type="Pfam" id="PF04966">
    <property type="entry name" value="OprB"/>
    <property type="match status" value="1"/>
</dbReference>
<dbReference type="EMBL" id="JADJNC010000060">
    <property type="protein sequence ID" value="MBK7425084.1"/>
    <property type="molecule type" value="Genomic_DNA"/>
</dbReference>
<feature type="signal peptide" evidence="2">
    <location>
        <begin position="1"/>
        <end position="22"/>
    </location>
</feature>
<sequence length="461" mass="50390">MKSKLRLAALATLFSASLPALAMPEAIPETWGGDLATRPRLTGDWGGLRDEMAKKGIVLDVDAYWTPQTITSGGRDAGGSNWGNAIFALTVDTGKLGLWRGGYFKVQTISSFGNNLLYDSGAMIPANEFWILPTTKPDTGIQELTYTQFFSPQFGLQLGKINSLAPTNQFHGDNRTGFLNTALNFPVALAMVPLSAYGATALYLPSYDITVAGMVLDPNGTIMDDSLNNAFSDGVMALLSGDIKIKPFGLPGHQNLTFAWSNKERTSLIQDPSNIARSLLTARYPRLGNPGPVLVDILEKHAPALLVPTQPLNMENETWAAVYSFEQYLWQPEGESKRGLGTFFSFGLSDGKANPVKYSYSLGLVGKGIVPGRPHDEFGIGWALTEFSDNFIPYMRDTFNLGLHRESAVEVYYNFAVTPWLSISPSYQYISPALDKVQDANGNFKNLDNTQLLGIRVGLRF</sequence>
<reference evidence="3" key="1">
    <citation type="submission" date="2020-10" db="EMBL/GenBank/DDBJ databases">
        <title>Connecting structure to function with the recovery of over 1000 high-quality activated sludge metagenome-assembled genomes encoding full-length rRNA genes using long-read sequencing.</title>
        <authorList>
            <person name="Singleton C.M."/>
            <person name="Petriglieri F."/>
            <person name="Kristensen J.M."/>
            <person name="Kirkegaard R.H."/>
            <person name="Michaelsen T.Y."/>
            <person name="Andersen M.H."/>
            <person name="Karst S.M."/>
            <person name="Dueholm M.S."/>
            <person name="Nielsen P.H."/>
            <person name="Albertsen M."/>
        </authorList>
    </citation>
    <scope>NUCLEOTIDE SEQUENCE</scope>
    <source>
        <strain evidence="3">EsbW_18-Q3-R4-48_MAXAC.044</strain>
    </source>
</reference>
<dbReference type="AlphaFoldDB" id="A0A9D7FIX2"/>
<accession>A0A9D7FIX2</accession>
<dbReference type="GO" id="GO:0015288">
    <property type="term" value="F:porin activity"/>
    <property type="evidence" value="ECO:0007669"/>
    <property type="project" value="InterPro"/>
</dbReference>
<dbReference type="InterPro" id="IPR038673">
    <property type="entry name" value="OprB_sf"/>
</dbReference>
<evidence type="ECO:0000256" key="1">
    <source>
        <dbReference type="ARBA" id="ARBA00008769"/>
    </source>
</evidence>
<dbReference type="Gene3D" id="2.40.160.180">
    <property type="entry name" value="Carbohydrate-selective porin OprB"/>
    <property type="match status" value="1"/>
</dbReference>
<protein>
    <submittedName>
        <fullName evidence="3">Carbohydrate porin</fullName>
    </submittedName>
</protein>
<dbReference type="PANTHER" id="PTHR37944:SF1">
    <property type="entry name" value="PORIN B"/>
    <property type="match status" value="1"/>
</dbReference>
<dbReference type="InterPro" id="IPR052932">
    <property type="entry name" value="OprB_Porin"/>
</dbReference>
<evidence type="ECO:0000313" key="4">
    <source>
        <dbReference type="Proteomes" id="UP000886602"/>
    </source>
</evidence>
<proteinExistence type="inferred from homology"/>
<dbReference type="GO" id="GO:0016020">
    <property type="term" value="C:membrane"/>
    <property type="evidence" value="ECO:0007669"/>
    <property type="project" value="InterPro"/>
</dbReference>
<evidence type="ECO:0000313" key="3">
    <source>
        <dbReference type="EMBL" id="MBK7425084.1"/>
    </source>
</evidence>
<keyword evidence="2" id="KW-0732">Signal</keyword>
<dbReference type="Proteomes" id="UP000886602">
    <property type="component" value="Unassembled WGS sequence"/>
</dbReference>
<feature type="chain" id="PRO_5039758023" evidence="2">
    <location>
        <begin position="23"/>
        <end position="461"/>
    </location>
</feature>
<evidence type="ECO:0000256" key="2">
    <source>
        <dbReference type="RuleBase" id="RU363072"/>
    </source>
</evidence>
<name>A0A9D7FIX2_9RHOO</name>
<organism evidence="3 4">
    <name type="scientific">Candidatus Propionivibrio dominans</name>
    <dbReference type="NCBI Taxonomy" id="2954373"/>
    <lineage>
        <taxon>Bacteria</taxon>
        <taxon>Pseudomonadati</taxon>
        <taxon>Pseudomonadota</taxon>
        <taxon>Betaproteobacteria</taxon>
        <taxon>Rhodocyclales</taxon>
        <taxon>Rhodocyclaceae</taxon>
        <taxon>Propionivibrio</taxon>
    </lineage>
</organism>
<comment type="similarity">
    <text evidence="1 2">Belongs to the OprB family.</text>
</comment>
<comment type="caution">
    <text evidence="3">The sequence shown here is derived from an EMBL/GenBank/DDBJ whole genome shotgun (WGS) entry which is preliminary data.</text>
</comment>
<dbReference type="PANTHER" id="PTHR37944">
    <property type="entry name" value="PORIN B"/>
    <property type="match status" value="1"/>
</dbReference>
<dbReference type="InterPro" id="IPR007049">
    <property type="entry name" value="Carb-sel_porin_OprB"/>
</dbReference>
<gene>
    <name evidence="3" type="ORF">IPJ48_19505</name>
</gene>
<dbReference type="GO" id="GO:0008643">
    <property type="term" value="P:carbohydrate transport"/>
    <property type="evidence" value="ECO:0007669"/>
    <property type="project" value="InterPro"/>
</dbReference>